<gene>
    <name evidence="1" type="ordered locus">EbC_pEb17200390</name>
</gene>
<reference evidence="1 2" key="1">
    <citation type="journal article" date="2010" name="BMC Genomics">
        <title>Genome comparison of the epiphytic bacteria Erwinia billingiae and E. tasmaniensis with the pear pathogen E. pyrifoliae.</title>
        <authorList>
            <person name="Kube M."/>
            <person name="Migdoll A.M."/>
            <person name="Gehring I."/>
            <person name="Heitmann K."/>
            <person name="Mayer Y."/>
            <person name="Kuhl H."/>
            <person name="Knaust F."/>
            <person name="Geider K."/>
            <person name="Reinhardt R."/>
        </authorList>
    </citation>
    <scope>NUCLEOTIDE SEQUENCE [LARGE SCALE GENOMIC DNA]</scope>
    <source>
        <strain evidence="1 2">Eb661</strain>
        <plasmid evidence="1">pEB170</plasmid>
    </source>
</reference>
<evidence type="ECO:0000313" key="1">
    <source>
        <dbReference type="EMBL" id="CAX53492.1"/>
    </source>
</evidence>
<dbReference type="Proteomes" id="UP000008793">
    <property type="component" value="Plasmid pEB170"/>
</dbReference>
<geneLocation type="plasmid" evidence="1 2">
    <name>pEB170</name>
</geneLocation>
<evidence type="ECO:0000313" key="2">
    <source>
        <dbReference type="Proteomes" id="UP000008793"/>
    </source>
</evidence>
<protein>
    <submittedName>
        <fullName evidence="1">Uncharacterized protein</fullName>
    </submittedName>
</protein>
<sequence>MFGADFFEKKGRSPSRKPAAVIFHKNGKPEIKKTATHGLKELTMRLLKHMTNQWYVNFFTLRG</sequence>
<dbReference type="AlphaFoldDB" id="D8MJP4"/>
<dbReference type="EMBL" id="FP236830">
    <property type="protein sequence ID" value="CAX53492.1"/>
    <property type="molecule type" value="Genomic_DNA"/>
</dbReference>
<accession>D8MJP4</accession>
<organism evidence="2">
    <name type="scientific">Erwinia billingiae (strain Eb661)</name>
    <dbReference type="NCBI Taxonomy" id="634500"/>
    <lineage>
        <taxon>Bacteria</taxon>
        <taxon>Pseudomonadati</taxon>
        <taxon>Pseudomonadota</taxon>
        <taxon>Gammaproteobacteria</taxon>
        <taxon>Enterobacterales</taxon>
        <taxon>Erwiniaceae</taxon>
        <taxon>Erwinia</taxon>
    </lineage>
</organism>
<dbReference type="HOGENOM" id="CLU_2878942_0_0_6"/>
<keyword evidence="2" id="KW-1185">Reference proteome</keyword>
<proteinExistence type="predicted"/>
<keyword evidence="1" id="KW-0614">Plasmid</keyword>
<dbReference type="KEGG" id="ebi:EbC_pEb17200390"/>
<name>D8MJP4_ERWBE</name>